<dbReference type="RefSeq" id="WP_032701991.1">
    <property type="nucleotide sequence ID" value="NZ_FVGW01000004.1"/>
</dbReference>
<accession>A0A1U0V4R3</accession>
<dbReference type="AlphaFoldDB" id="A0A1U0V4R3"/>
<evidence type="ECO:0000313" key="1">
    <source>
        <dbReference type="EMBL" id="SKM04809.1"/>
    </source>
</evidence>
<sequence length="131" mass="14036">MAAKTGPGGGYLLDDIDVPAYNAGAARWMNTSPVLGGYLAHIGEEVVRLYAAKVAKRTGDLSRSGEVRVLPDGGHKKDRQVAIVTVGGLLAAKTWKGAPFYYGVLHNFGSPTKEQFQAHNDLREAVLALRM</sequence>
<dbReference type="Proteomes" id="UP000190074">
    <property type="component" value="Unassembled WGS sequence"/>
</dbReference>
<reference evidence="1 2" key="1">
    <citation type="submission" date="2016-11" db="EMBL/GenBank/DDBJ databases">
        <authorList>
            <consortium name="Pathogen Informatics"/>
        </authorList>
    </citation>
    <scope>NUCLEOTIDE SEQUENCE [LARGE SCALE GENOMIC DNA]</scope>
    <source>
        <strain evidence="1 2">911</strain>
    </source>
</reference>
<dbReference type="EMBL" id="FVGW01000004">
    <property type="protein sequence ID" value="SKM04809.1"/>
    <property type="molecule type" value="Genomic_DNA"/>
</dbReference>
<protein>
    <submittedName>
        <fullName evidence="1">Uncharacterized protein</fullName>
    </submittedName>
</protein>
<evidence type="ECO:0000313" key="2">
    <source>
        <dbReference type="Proteomes" id="UP000190074"/>
    </source>
</evidence>
<organism evidence="1 2">
    <name type="scientific">Mycobacteroides abscessus subsp. massiliense</name>
    <dbReference type="NCBI Taxonomy" id="1962118"/>
    <lineage>
        <taxon>Bacteria</taxon>
        <taxon>Bacillati</taxon>
        <taxon>Actinomycetota</taxon>
        <taxon>Actinomycetes</taxon>
        <taxon>Mycobacteriales</taxon>
        <taxon>Mycobacteriaceae</taxon>
        <taxon>Mycobacteroides</taxon>
        <taxon>Mycobacteroides abscessus</taxon>
    </lineage>
</organism>
<gene>
    <name evidence="1" type="ORF">SAMEA2259716_02430</name>
</gene>
<name>A0A1U0V4R3_9MYCO</name>
<proteinExistence type="predicted"/>